<proteinExistence type="predicted"/>
<dbReference type="CDD" id="cd00093">
    <property type="entry name" value="HTH_XRE"/>
    <property type="match status" value="1"/>
</dbReference>
<evidence type="ECO:0000313" key="3">
    <source>
        <dbReference type="Proteomes" id="UP000275401"/>
    </source>
</evidence>
<protein>
    <submittedName>
        <fullName evidence="2">XRE family transcriptional regulator</fullName>
    </submittedName>
</protein>
<evidence type="ECO:0000259" key="1">
    <source>
        <dbReference type="PROSITE" id="PS50943"/>
    </source>
</evidence>
<dbReference type="Proteomes" id="UP000275401">
    <property type="component" value="Unassembled WGS sequence"/>
</dbReference>
<accession>A0A3M8WBW0</accession>
<dbReference type="GO" id="GO:0003677">
    <property type="term" value="F:DNA binding"/>
    <property type="evidence" value="ECO:0007669"/>
    <property type="project" value="InterPro"/>
</dbReference>
<gene>
    <name evidence="2" type="ORF">EEJ42_15570</name>
</gene>
<name>A0A3M8WBW0_9ACTN</name>
<feature type="domain" description="HTH cro/C1-type" evidence="1">
    <location>
        <begin position="40"/>
        <end position="94"/>
    </location>
</feature>
<sequence length="311" mass="34865">MPSIGGVVCATLVPNTPAEGVALPSHPRPTVRRRRLGSELKRLREEAGVKMEAAAEEIGGDKSKISRQENGRQRVTKLEIQALLDLYGVQDQRLRTALTTLAREGRRKGWWAQYSVILPDGFQERLAIESDAARIHVFQPLLVPGLLQTLEYATESIRAVEKNAGEEQIESYVSVRMSRQEILRRDSAPQYVCILDEAVLRREIGGPETMASQLEKLIEVNSPPELTIQVIPFGHGWHAGLDGAFSLYSYPDPMDLDVVNLDYLDGALYLEEDGPVERYKLAFDDLRASALPSRRSMELISQVARDFKQRT</sequence>
<dbReference type="InterPro" id="IPR010982">
    <property type="entry name" value="Lambda_DNA-bd_dom_sf"/>
</dbReference>
<dbReference type="Pfam" id="PF13560">
    <property type="entry name" value="HTH_31"/>
    <property type="match status" value="1"/>
</dbReference>
<dbReference type="SUPFAM" id="SSF47413">
    <property type="entry name" value="lambda repressor-like DNA-binding domains"/>
    <property type="match status" value="1"/>
</dbReference>
<dbReference type="Gene3D" id="1.10.260.40">
    <property type="entry name" value="lambda repressor-like DNA-binding domains"/>
    <property type="match status" value="1"/>
</dbReference>
<dbReference type="AlphaFoldDB" id="A0A3M8WBW0"/>
<comment type="caution">
    <text evidence="2">The sequence shown here is derived from an EMBL/GenBank/DDBJ whole genome shotgun (WGS) entry which is preliminary data.</text>
</comment>
<dbReference type="PROSITE" id="PS50943">
    <property type="entry name" value="HTH_CROC1"/>
    <property type="match status" value="1"/>
</dbReference>
<evidence type="ECO:0000313" key="2">
    <source>
        <dbReference type="EMBL" id="RNG26221.1"/>
    </source>
</evidence>
<dbReference type="SMART" id="SM00530">
    <property type="entry name" value="HTH_XRE"/>
    <property type="match status" value="1"/>
</dbReference>
<reference evidence="2 3" key="1">
    <citation type="submission" date="2018-11" db="EMBL/GenBank/DDBJ databases">
        <title>The Potential of Streptomyces as Biocontrol Agents against the Tomato grey mould, Botrytis cinerea (Gray mold) Frontiers in Microbiology.</title>
        <authorList>
            <person name="Li D."/>
        </authorList>
    </citation>
    <scope>NUCLEOTIDE SEQUENCE [LARGE SCALE GENOMIC DNA]</scope>
    <source>
        <strain evidence="2 3">NEAU-LD23</strain>
    </source>
</reference>
<dbReference type="InterPro" id="IPR043917">
    <property type="entry name" value="DUF5753"/>
</dbReference>
<keyword evidence="3" id="KW-1185">Reference proteome</keyword>
<organism evidence="2 3">
    <name type="scientific">Streptomyces botrytidirepellens</name>
    <dbReference type="NCBI Taxonomy" id="2486417"/>
    <lineage>
        <taxon>Bacteria</taxon>
        <taxon>Bacillati</taxon>
        <taxon>Actinomycetota</taxon>
        <taxon>Actinomycetes</taxon>
        <taxon>Kitasatosporales</taxon>
        <taxon>Streptomycetaceae</taxon>
        <taxon>Streptomyces</taxon>
    </lineage>
</organism>
<dbReference type="InterPro" id="IPR001387">
    <property type="entry name" value="Cro/C1-type_HTH"/>
</dbReference>
<dbReference type="Pfam" id="PF19054">
    <property type="entry name" value="DUF5753"/>
    <property type="match status" value="1"/>
</dbReference>
<dbReference type="EMBL" id="RIBZ01000203">
    <property type="protein sequence ID" value="RNG26221.1"/>
    <property type="molecule type" value="Genomic_DNA"/>
</dbReference>